<evidence type="ECO:0000256" key="3">
    <source>
        <dbReference type="SAM" id="MobiDB-lite"/>
    </source>
</evidence>
<proteinExistence type="predicted"/>
<evidence type="ECO:0000313" key="5">
    <source>
        <dbReference type="EMBL" id="KAK8775234.1"/>
    </source>
</evidence>
<feature type="compositionally biased region" description="Basic and acidic residues" evidence="3">
    <location>
        <begin position="1"/>
        <end position="29"/>
    </location>
</feature>
<gene>
    <name evidence="5" type="ORF">V5799_031420</name>
</gene>
<evidence type="ECO:0000259" key="4">
    <source>
        <dbReference type="Pfam" id="PF01576"/>
    </source>
</evidence>
<evidence type="ECO:0000256" key="2">
    <source>
        <dbReference type="SAM" id="Coils"/>
    </source>
</evidence>
<evidence type="ECO:0000313" key="6">
    <source>
        <dbReference type="Proteomes" id="UP001321473"/>
    </source>
</evidence>
<feature type="domain" description="Myosin tail" evidence="4">
    <location>
        <begin position="121"/>
        <end position="370"/>
    </location>
</feature>
<feature type="region of interest" description="Disordered" evidence="3">
    <location>
        <begin position="1"/>
        <end position="58"/>
    </location>
</feature>
<dbReference type="EMBL" id="JARKHS020014352">
    <property type="protein sequence ID" value="KAK8775234.1"/>
    <property type="molecule type" value="Genomic_DNA"/>
</dbReference>
<dbReference type="Pfam" id="PF01576">
    <property type="entry name" value="Myosin_tail_1"/>
    <property type="match status" value="1"/>
</dbReference>
<evidence type="ECO:0000256" key="1">
    <source>
        <dbReference type="ARBA" id="ARBA00023054"/>
    </source>
</evidence>
<feature type="coiled-coil region" evidence="2">
    <location>
        <begin position="232"/>
        <end position="308"/>
    </location>
</feature>
<sequence length="417" mass="47753">MSECGDARRGPRKEGHKGHREDNERDLNDASRQPPAWLSSAGEFQGTEQLNNGVNEAGGRIMTGSQCFYREDPVDRHLESSKHMDSTPRTDLPVPLVKAASATNSTYELSEARSSGSPDSRTKWCRDIKFNAEQETEDCGEFGSNLAAIMKKLADERSGRIDLTDYCEILEKDLKEARRRIDLLETAASARHRTEQEQLVRNETLDQQREMEETRTFTLQSGQQSGETTMIFEDLENELLRVTEDLKSAERSLRTAEAERDELRNVTSSAFCMLRFLLNEKHELEKNLHAAEETLKEEKQYSQTAREKLRDVKALADKLKVDLEHEKLTAMRFKTAHLFYKRQNEQLRRELDDVKRACCSQLRSVTSKSESCSRDKISVQAPRETQCATTLRDPTFNRAALYDPYLDIAEPMCSLEN</sequence>
<dbReference type="Proteomes" id="UP001321473">
    <property type="component" value="Unassembled WGS sequence"/>
</dbReference>
<comment type="caution">
    <text evidence="5">The sequence shown here is derived from an EMBL/GenBank/DDBJ whole genome shotgun (WGS) entry which is preliminary data.</text>
</comment>
<keyword evidence="6" id="KW-1185">Reference proteome</keyword>
<reference evidence="5 6" key="1">
    <citation type="journal article" date="2023" name="Arcadia Sci">
        <title>De novo assembly of a long-read Amblyomma americanum tick genome.</title>
        <authorList>
            <person name="Chou S."/>
            <person name="Poskanzer K.E."/>
            <person name="Rollins M."/>
            <person name="Thuy-Boun P.S."/>
        </authorList>
    </citation>
    <scope>NUCLEOTIDE SEQUENCE [LARGE SCALE GENOMIC DNA]</scope>
    <source>
        <strain evidence="5">F_SG_1</strain>
        <tissue evidence="5">Salivary glands</tissue>
    </source>
</reference>
<name>A0AAQ4EKH5_AMBAM</name>
<dbReference type="AlphaFoldDB" id="A0AAQ4EKH5"/>
<dbReference type="GO" id="GO:0016459">
    <property type="term" value="C:myosin complex"/>
    <property type="evidence" value="ECO:0007669"/>
    <property type="project" value="InterPro"/>
</dbReference>
<dbReference type="InterPro" id="IPR002928">
    <property type="entry name" value="Myosin_tail"/>
</dbReference>
<protein>
    <recommendedName>
        <fullName evidence="4">Myosin tail domain-containing protein</fullName>
    </recommendedName>
</protein>
<organism evidence="5 6">
    <name type="scientific">Amblyomma americanum</name>
    <name type="common">Lone star tick</name>
    <dbReference type="NCBI Taxonomy" id="6943"/>
    <lineage>
        <taxon>Eukaryota</taxon>
        <taxon>Metazoa</taxon>
        <taxon>Ecdysozoa</taxon>
        <taxon>Arthropoda</taxon>
        <taxon>Chelicerata</taxon>
        <taxon>Arachnida</taxon>
        <taxon>Acari</taxon>
        <taxon>Parasitiformes</taxon>
        <taxon>Ixodida</taxon>
        <taxon>Ixodoidea</taxon>
        <taxon>Ixodidae</taxon>
        <taxon>Amblyomminae</taxon>
        <taxon>Amblyomma</taxon>
    </lineage>
</organism>
<keyword evidence="1 2" id="KW-0175">Coiled coil</keyword>
<accession>A0AAQ4EKH5</accession>
<feature type="coiled-coil region" evidence="2">
    <location>
        <begin position="160"/>
        <end position="187"/>
    </location>
</feature>